<gene>
    <name evidence="6" type="ORF">EVJ58_g4465</name>
</gene>
<comment type="caution">
    <text evidence="6">The sequence shown here is derived from an EMBL/GenBank/DDBJ whole genome shotgun (WGS) entry which is preliminary data.</text>
</comment>
<organism evidence="6 7">
    <name type="scientific">Rhodofomes roseus</name>
    <dbReference type="NCBI Taxonomy" id="34475"/>
    <lineage>
        <taxon>Eukaryota</taxon>
        <taxon>Fungi</taxon>
        <taxon>Dikarya</taxon>
        <taxon>Basidiomycota</taxon>
        <taxon>Agaricomycotina</taxon>
        <taxon>Agaricomycetes</taxon>
        <taxon>Polyporales</taxon>
        <taxon>Rhodofomes</taxon>
    </lineage>
</organism>
<evidence type="ECO:0000256" key="1">
    <source>
        <dbReference type="ARBA" id="ARBA00022729"/>
    </source>
</evidence>
<evidence type="ECO:0000313" key="6">
    <source>
        <dbReference type="EMBL" id="TFY61522.1"/>
    </source>
</evidence>
<evidence type="ECO:0000256" key="4">
    <source>
        <dbReference type="SAM" id="SignalP"/>
    </source>
</evidence>
<dbReference type="Pfam" id="PF10342">
    <property type="entry name" value="Kre9_KNH"/>
    <property type="match status" value="1"/>
</dbReference>
<dbReference type="Proteomes" id="UP000298390">
    <property type="component" value="Unassembled WGS sequence"/>
</dbReference>
<evidence type="ECO:0000259" key="5">
    <source>
        <dbReference type="Pfam" id="PF10342"/>
    </source>
</evidence>
<dbReference type="InterPro" id="IPR052479">
    <property type="entry name" value="GPI-anchor_Adhesion_Reg"/>
</dbReference>
<reference evidence="6 7" key="1">
    <citation type="submission" date="2019-01" db="EMBL/GenBank/DDBJ databases">
        <title>Genome sequencing of the rare red list fungi Fomitopsis rosea.</title>
        <authorList>
            <person name="Buettner E."/>
            <person name="Kellner H."/>
        </authorList>
    </citation>
    <scope>NUCLEOTIDE SEQUENCE [LARGE SCALE GENOMIC DNA]</scope>
    <source>
        <strain evidence="6 7">DSM 105464</strain>
    </source>
</reference>
<keyword evidence="3" id="KW-0812">Transmembrane</keyword>
<evidence type="ECO:0000313" key="7">
    <source>
        <dbReference type="Proteomes" id="UP000298390"/>
    </source>
</evidence>
<dbReference type="InterPro" id="IPR018466">
    <property type="entry name" value="Kre9/Knh1-like_N"/>
</dbReference>
<dbReference type="EMBL" id="SEKV01000204">
    <property type="protein sequence ID" value="TFY61522.1"/>
    <property type="molecule type" value="Genomic_DNA"/>
</dbReference>
<evidence type="ECO:0000256" key="2">
    <source>
        <dbReference type="SAM" id="MobiDB-lite"/>
    </source>
</evidence>
<dbReference type="PANTHER" id="PTHR35185">
    <property type="entry name" value="SERINE/THREONINE-RICH PROTEIN ADG2-RELATED"/>
    <property type="match status" value="1"/>
</dbReference>
<dbReference type="STRING" id="34475.A0A4Y9YHB5"/>
<feature type="domain" description="Yeast cell wall synthesis Kre9/Knh1-like N-terminal" evidence="5">
    <location>
        <begin position="23"/>
        <end position="113"/>
    </location>
</feature>
<feature type="transmembrane region" description="Helical" evidence="3">
    <location>
        <begin position="167"/>
        <end position="190"/>
    </location>
</feature>
<keyword evidence="3" id="KW-0472">Membrane</keyword>
<feature type="region of interest" description="Disordered" evidence="2">
    <location>
        <begin position="115"/>
        <end position="157"/>
    </location>
</feature>
<dbReference type="AlphaFoldDB" id="A0A4Y9YHB5"/>
<accession>A0A4Y9YHB5</accession>
<protein>
    <recommendedName>
        <fullName evidence="5">Yeast cell wall synthesis Kre9/Knh1-like N-terminal domain-containing protein</fullName>
    </recommendedName>
</protein>
<proteinExistence type="predicted"/>
<name>A0A4Y9YHB5_9APHY</name>
<dbReference type="PANTHER" id="PTHR35185:SF1">
    <property type="entry name" value="UPF0619 GPI-ANCHORED MEMBRANE PROTEIN C1322.10"/>
    <property type="match status" value="1"/>
</dbReference>
<feature type="signal peptide" evidence="4">
    <location>
        <begin position="1"/>
        <end position="16"/>
    </location>
</feature>
<keyword evidence="1 4" id="KW-0732">Signal</keyword>
<evidence type="ECO:0000256" key="3">
    <source>
        <dbReference type="SAM" id="Phobius"/>
    </source>
</evidence>
<feature type="chain" id="PRO_5021365395" description="Yeast cell wall synthesis Kre9/Knh1-like N-terminal domain-containing protein" evidence="4">
    <location>
        <begin position="17"/>
        <end position="191"/>
    </location>
</feature>
<sequence>MRFFLAALAALPAARAAISILAPSNSEYWVQNQTNTITWNYSPGDPSPIDIVVSNAANTTLNGNFTIAQYVNLTAQSFTVTNVTLVTGGNYQVSFVDPANATIIYATSGTFSVDSPGTSPAPSVSPSSASSSASGSASGSAASNTSPSSSGSGASTTNSASAAPAQFAMSAGGVMGVIAACGVASLSALLL</sequence>
<keyword evidence="3" id="KW-1133">Transmembrane helix</keyword>